<dbReference type="Proteomes" id="UP001516023">
    <property type="component" value="Unassembled WGS sequence"/>
</dbReference>
<gene>
    <name evidence="2" type="ORF">HJC23_013711</name>
</gene>
<evidence type="ECO:0000313" key="3">
    <source>
        <dbReference type="Proteomes" id="UP001516023"/>
    </source>
</evidence>
<evidence type="ECO:0000256" key="1">
    <source>
        <dbReference type="SAM" id="SignalP"/>
    </source>
</evidence>
<protein>
    <submittedName>
        <fullName evidence="2">Uncharacterized protein</fullName>
    </submittedName>
</protein>
<feature type="chain" id="PRO_5044890250" evidence="1">
    <location>
        <begin position="19"/>
        <end position="136"/>
    </location>
</feature>
<organism evidence="2 3">
    <name type="scientific">Cyclotella cryptica</name>
    <dbReference type="NCBI Taxonomy" id="29204"/>
    <lineage>
        <taxon>Eukaryota</taxon>
        <taxon>Sar</taxon>
        <taxon>Stramenopiles</taxon>
        <taxon>Ochrophyta</taxon>
        <taxon>Bacillariophyta</taxon>
        <taxon>Coscinodiscophyceae</taxon>
        <taxon>Thalassiosirophycidae</taxon>
        <taxon>Stephanodiscales</taxon>
        <taxon>Stephanodiscaceae</taxon>
        <taxon>Cyclotella</taxon>
    </lineage>
</organism>
<dbReference type="EMBL" id="JABMIG020000009">
    <property type="protein sequence ID" value="KAL3804192.1"/>
    <property type="molecule type" value="Genomic_DNA"/>
</dbReference>
<comment type="caution">
    <text evidence="2">The sequence shown here is derived from an EMBL/GenBank/DDBJ whole genome shotgun (WGS) entry which is preliminary data.</text>
</comment>
<keyword evidence="3" id="KW-1185">Reference proteome</keyword>
<reference evidence="2 3" key="1">
    <citation type="journal article" date="2020" name="G3 (Bethesda)">
        <title>Improved Reference Genome for Cyclotella cryptica CCMP332, a Model for Cell Wall Morphogenesis, Salinity Adaptation, and Lipid Production in Diatoms (Bacillariophyta).</title>
        <authorList>
            <person name="Roberts W.R."/>
            <person name="Downey K.M."/>
            <person name="Ruck E.C."/>
            <person name="Traller J.C."/>
            <person name="Alverson A.J."/>
        </authorList>
    </citation>
    <scope>NUCLEOTIDE SEQUENCE [LARGE SCALE GENOMIC DNA]</scope>
    <source>
        <strain evidence="2 3">CCMP332</strain>
    </source>
</reference>
<proteinExistence type="predicted"/>
<name>A0ABD3QUJ8_9STRA</name>
<evidence type="ECO:0000313" key="2">
    <source>
        <dbReference type="EMBL" id="KAL3804192.1"/>
    </source>
</evidence>
<dbReference type="AlphaFoldDB" id="A0ABD3QUJ8"/>
<accession>A0ABD3QUJ8</accession>
<keyword evidence="1" id="KW-0732">Signal</keyword>
<feature type="signal peptide" evidence="1">
    <location>
        <begin position="1"/>
        <end position="18"/>
    </location>
</feature>
<sequence length="136" mass="15353">MRYLIITLVTLLVGIAAASVDEAESTFNLRHRDLANKVICFDLGKQRGMHNVGITKAKYFRKLTRYNNASAGKCTVPTKSFKKSLLHKHDFCKDFNEDHVTIRAPEGLRKWMIKEAGATDGACSTEDNFVEIFEVN</sequence>